<organism evidence="9 10">
    <name type="scientific">Rhodosorus marinus</name>
    <dbReference type="NCBI Taxonomy" id="101924"/>
    <lineage>
        <taxon>Eukaryota</taxon>
        <taxon>Rhodophyta</taxon>
        <taxon>Stylonematophyceae</taxon>
        <taxon>Stylonematales</taxon>
        <taxon>Stylonemataceae</taxon>
        <taxon>Rhodosorus</taxon>
    </lineage>
</organism>
<reference evidence="9 10" key="1">
    <citation type="journal article" date="2023" name="Nat. Commun.">
        <title>Origin of minicircular mitochondrial genomes in red algae.</title>
        <authorList>
            <person name="Lee Y."/>
            <person name="Cho C.H."/>
            <person name="Lee Y.M."/>
            <person name="Park S.I."/>
            <person name="Yang J.H."/>
            <person name="West J.A."/>
            <person name="Bhattacharya D."/>
            <person name="Yoon H.S."/>
        </authorList>
    </citation>
    <scope>NUCLEOTIDE SEQUENCE [LARGE SCALE GENOMIC DNA]</scope>
    <source>
        <strain evidence="9 10">CCMP1338</strain>
        <tissue evidence="9">Whole cell</tissue>
    </source>
</reference>
<dbReference type="InterPro" id="IPR011060">
    <property type="entry name" value="RibuloseP-bd_barrel"/>
</dbReference>
<evidence type="ECO:0000313" key="9">
    <source>
        <dbReference type="EMBL" id="KAJ8908999.1"/>
    </source>
</evidence>
<keyword evidence="5" id="KW-0822">Tryptophan biosynthesis</keyword>
<keyword evidence="10" id="KW-1185">Reference proteome</keyword>
<evidence type="ECO:0000256" key="7">
    <source>
        <dbReference type="ARBA" id="ARBA00023235"/>
    </source>
</evidence>
<evidence type="ECO:0000313" key="10">
    <source>
        <dbReference type="Proteomes" id="UP001157974"/>
    </source>
</evidence>
<dbReference type="EC" id="5.3.1.24" evidence="3"/>
<feature type="domain" description="N-(5'phosphoribosyl) anthranilate isomerase (PRAI)" evidence="8">
    <location>
        <begin position="36"/>
        <end position="171"/>
    </location>
</feature>
<keyword evidence="7" id="KW-0413">Isomerase</keyword>
<dbReference type="AlphaFoldDB" id="A0AAV8V2R6"/>
<comment type="similarity">
    <text evidence="2">Belongs to the TrpF family.</text>
</comment>
<gene>
    <name evidence="9" type="ORF">NDN08_005698</name>
</gene>
<dbReference type="GO" id="GO:0004640">
    <property type="term" value="F:phosphoribosylanthranilate isomerase activity"/>
    <property type="evidence" value="ECO:0007669"/>
    <property type="project" value="UniProtKB-EC"/>
</dbReference>
<keyword evidence="4" id="KW-0028">Amino-acid biosynthesis</keyword>
<dbReference type="Pfam" id="PF00697">
    <property type="entry name" value="PRAI"/>
    <property type="match status" value="1"/>
</dbReference>
<dbReference type="GO" id="GO:0000162">
    <property type="term" value="P:L-tryptophan biosynthetic process"/>
    <property type="evidence" value="ECO:0007669"/>
    <property type="project" value="UniProtKB-KW"/>
</dbReference>
<dbReference type="PANTHER" id="PTHR42894">
    <property type="entry name" value="N-(5'-PHOSPHORIBOSYL)ANTHRANILATE ISOMERASE"/>
    <property type="match status" value="1"/>
</dbReference>
<dbReference type="InterPro" id="IPR044643">
    <property type="entry name" value="TrpF_fam"/>
</dbReference>
<evidence type="ECO:0000256" key="2">
    <source>
        <dbReference type="ARBA" id="ARBA00007571"/>
    </source>
</evidence>
<keyword evidence="6" id="KW-0057">Aromatic amino acid biosynthesis</keyword>
<dbReference type="InterPro" id="IPR001240">
    <property type="entry name" value="PRAI_dom"/>
</dbReference>
<dbReference type="Proteomes" id="UP001157974">
    <property type="component" value="Unassembled WGS sequence"/>
</dbReference>
<dbReference type="HAMAP" id="MF_00135">
    <property type="entry name" value="PRAI"/>
    <property type="match status" value="1"/>
</dbReference>
<evidence type="ECO:0000256" key="6">
    <source>
        <dbReference type="ARBA" id="ARBA00023141"/>
    </source>
</evidence>
<evidence type="ECO:0000256" key="5">
    <source>
        <dbReference type="ARBA" id="ARBA00022822"/>
    </source>
</evidence>
<dbReference type="InterPro" id="IPR013785">
    <property type="entry name" value="Aldolase_TIM"/>
</dbReference>
<comment type="pathway">
    <text evidence="1">Amino-acid biosynthesis; L-tryptophan biosynthesis; L-tryptophan from chorismate: step 3/5.</text>
</comment>
<evidence type="ECO:0000259" key="8">
    <source>
        <dbReference type="Pfam" id="PF00697"/>
    </source>
</evidence>
<evidence type="ECO:0000256" key="3">
    <source>
        <dbReference type="ARBA" id="ARBA00012572"/>
    </source>
</evidence>
<evidence type="ECO:0000256" key="4">
    <source>
        <dbReference type="ARBA" id="ARBA00022605"/>
    </source>
</evidence>
<dbReference type="PANTHER" id="PTHR42894:SF1">
    <property type="entry name" value="N-(5'-PHOSPHORIBOSYL)ANTHRANILATE ISOMERASE"/>
    <property type="match status" value="1"/>
</dbReference>
<dbReference type="Gene3D" id="3.20.20.70">
    <property type="entry name" value="Aldolase class I"/>
    <property type="match status" value="2"/>
</dbReference>
<sequence length="221" mass="24041">MTIAFLTPVVLKSKVSPRARRHLTMSSSRGGVNTVKICGMHTPEDARMVVEEARNLLPEDVSLMLGMIMWPGSKRYVSTDVASKIACIAKDAGIPSVGVFVDEDANTMIAARDAAGLDFVQLHGKASRDQYDGLPPETPKLYVVDVKSNGEYTIDRPLSEKDLVLFDSKGGDNITTALTSLDPWGVDVASGVNDEGGIRKDRAKLQRFLSHISKFYDLTAN</sequence>
<accession>A0AAV8V2R6</accession>
<proteinExistence type="inferred from homology"/>
<name>A0AAV8V2R6_9RHOD</name>
<comment type="caution">
    <text evidence="9">The sequence shown here is derived from an EMBL/GenBank/DDBJ whole genome shotgun (WGS) entry which is preliminary data.</text>
</comment>
<dbReference type="CDD" id="cd00405">
    <property type="entry name" value="PRAI"/>
    <property type="match status" value="1"/>
</dbReference>
<evidence type="ECO:0000256" key="1">
    <source>
        <dbReference type="ARBA" id="ARBA00004664"/>
    </source>
</evidence>
<dbReference type="EMBL" id="JAMWBK010000001">
    <property type="protein sequence ID" value="KAJ8908999.1"/>
    <property type="molecule type" value="Genomic_DNA"/>
</dbReference>
<protein>
    <recommendedName>
        <fullName evidence="3">phosphoribosylanthranilate isomerase</fullName>
        <ecNumber evidence="3">5.3.1.24</ecNumber>
    </recommendedName>
</protein>
<dbReference type="SUPFAM" id="SSF51366">
    <property type="entry name" value="Ribulose-phoshate binding barrel"/>
    <property type="match status" value="1"/>
</dbReference>